<organism evidence="8 9">
    <name type="scientific">Schistosoma margrebowiei</name>
    <dbReference type="NCBI Taxonomy" id="48269"/>
    <lineage>
        <taxon>Eukaryota</taxon>
        <taxon>Metazoa</taxon>
        <taxon>Spiralia</taxon>
        <taxon>Lophotrochozoa</taxon>
        <taxon>Platyhelminthes</taxon>
        <taxon>Trematoda</taxon>
        <taxon>Digenea</taxon>
        <taxon>Strigeidida</taxon>
        <taxon>Schistosomatoidea</taxon>
        <taxon>Schistosomatidae</taxon>
        <taxon>Schistosoma</taxon>
    </lineage>
</organism>
<feature type="region of interest" description="Disordered" evidence="7">
    <location>
        <begin position="142"/>
        <end position="168"/>
    </location>
</feature>
<feature type="region of interest" description="Disordered" evidence="7">
    <location>
        <begin position="283"/>
        <end position="303"/>
    </location>
</feature>
<feature type="compositionally biased region" description="Basic and acidic residues" evidence="7">
    <location>
        <begin position="612"/>
        <end position="621"/>
    </location>
</feature>
<evidence type="ECO:0000313" key="8">
    <source>
        <dbReference type="EMBL" id="VDO59638.1"/>
    </source>
</evidence>
<dbReference type="FunFam" id="3.30.160.60:FF:000065">
    <property type="entry name" value="B-cell CLL/lymphoma 6, member B"/>
    <property type="match status" value="1"/>
</dbReference>
<dbReference type="EMBL" id="UZAI01001211">
    <property type="protein sequence ID" value="VDO59638.1"/>
    <property type="molecule type" value="Genomic_DNA"/>
</dbReference>
<keyword evidence="3" id="KW-0677">Repeat</keyword>
<dbReference type="InterPro" id="IPR036236">
    <property type="entry name" value="Znf_C2H2_sf"/>
</dbReference>
<keyword evidence="6" id="KW-0539">Nucleus</keyword>
<feature type="region of interest" description="Disordered" evidence="7">
    <location>
        <begin position="924"/>
        <end position="989"/>
    </location>
</feature>
<evidence type="ECO:0000256" key="2">
    <source>
        <dbReference type="ARBA" id="ARBA00022723"/>
    </source>
</evidence>
<dbReference type="GO" id="GO:0010468">
    <property type="term" value="P:regulation of gene expression"/>
    <property type="evidence" value="ECO:0007669"/>
    <property type="project" value="TreeGrafter"/>
</dbReference>
<dbReference type="PROSITE" id="PS50157">
    <property type="entry name" value="ZINC_FINGER_C2H2_2"/>
    <property type="match status" value="4"/>
</dbReference>
<protein>
    <submittedName>
        <fullName evidence="8">Uncharacterized protein</fullName>
    </submittedName>
</protein>
<evidence type="ECO:0000313" key="9">
    <source>
        <dbReference type="Proteomes" id="UP000277204"/>
    </source>
</evidence>
<feature type="compositionally biased region" description="Polar residues" evidence="7">
    <location>
        <begin position="959"/>
        <end position="980"/>
    </location>
</feature>
<keyword evidence="2" id="KW-0479">Metal-binding</keyword>
<reference evidence="8 9" key="1">
    <citation type="submission" date="2018-11" db="EMBL/GenBank/DDBJ databases">
        <authorList>
            <consortium name="Pathogen Informatics"/>
        </authorList>
    </citation>
    <scope>NUCLEOTIDE SEQUENCE [LARGE SCALE GENOMIC DNA]</scope>
    <source>
        <strain evidence="8 9">Zambia</strain>
    </source>
</reference>
<dbReference type="SUPFAM" id="SSF57667">
    <property type="entry name" value="beta-beta-alpha zinc fingers"/>
    <property type="match status" value="2"/>
</dbReference>
<dbReference type="PROSITE" id="PS00028">
    <property type="entry name" value="ZINC_FINGER_C2H2_1"/>
    <property type="match status" value="4"/>
</dbReference>
<evidence type="ECO:0000256" key="1">
    <source>
        <dbReference type="ARBA" id="ARBA00004123"/>
    </source>
</evidence>
<dbReference type="Gene3D" id="3.30.160.60">
    <property type="entry name" value="Classic Zinc Finger"/>
    <property type="match status" value="3"/>
</dbReference>
<evidence type="ECO:0000256" key="6">
    <source>
        <dbReference type="ARBA" id="ARBA00023242"/>
    </source>
</evidence>
<sequence length="1599" mass="171104">MEAGDQQLVHTSFVPAGYWSPCAPLVWNPVPTSISVTESGVTNTVHIDVNIGSIQPGSSKYSHPTSLGITCSEHASNVLDDLTPSLSLTTIAPGNSSNRLLPFTDDLGLCIKHSPDVSPLVDDDEDVRSLLAAAAAVAAADSRVHQSSPSVRSSSGLNTPPDSRSSRLMDTITCRPMSVGVCDQTQVIHSIDSVPMLVSSHSLSRTPYAHSDDPLAILIPTHTTQSVSTNYLLSSSVSTPCSSPLTFRSHSPIRTHLDDRHTSDMLHHSLSCESHSIENERTNSSLSSVSHFPPPNTPPVHMDSYITRQNHDDQVFNSNLLLLKDTVHTSCVSLSSPKIVSECNSSGHTTISSCLPIGEHTATTVLSPVVVSKEYTVCSSANVTDVSDNLTNNWTNTTTCEPNIQAAKECAITDDNFDSVSKATDENLMDLEQVISSHSASLPAVDDEYFLKTSDDFHVDTVVNIDLRCISHSDKIPSSTDSGELVSSKTSVMCSAEPDFPDVYVDVSDVNDNTNSVILPHESSISVKETTTQFSANTKLMSSAVASAESSIDIECETESQKDDCFIQSADDDKKFTTATSVSPLVEDSTFKEPCESESSPLTKASIISESPTKDDAQTKISNEDRNLLLTLEHHNDSLEDPVEPSGHSPSIHSSHREDDEKVYNDADYAAAAVAAVDDVVYALAGNRKPDPSLTLDPALEGTGTDRLYSLSLAPVHNEFNNSQMNTSNSDLCNTSFVNTNKNSDQIPIVFFGNNQDRVRFHHSLVANESSDGEVCSEDHLSRSLSNASPNNWNKTDVKCEFLCLSCNKAFSQKALLLKHRVMHEEPKHMCDTCGRSFVREDKLKRHVMSIHTAEKPHVCHICSKAFSRKDKLKDHLKHHDRAARNFECQQCQQPFVQKSDLNRHIRGVHQGEPGVGINMAVKRKAPGSAPLRLSKRKSKSTTDGSESNNNETKVAMSSVENSHNIPTNMAINRSHNGKTVSGVRKNDSTESDMKINNQIASITSGTTVFTPVSMIATTTSASSAVNFTPLTVSLTPTGVTQTTHPIFAANASGLMFPTMTAHHHHLVQQQQAAAGTVMLPSVSVASVAAMHPSGIALQQQQHQQFFAMAAMPALAQSITVTQSSNGVQQGTNVQPTQTSIHFQPELKTVATPSGPMMVLTHIAAPNQSGQAHPLTSQTIFPQVVGFHATAAQQQQQQHQLQQLQQQQAAVVQHQQLLQQQHQQQQANYAVAAAAAAAAAGTHLVAVSNHGNCNQSTVNQTQQFQIQQQQQAVALAAHQQAAHGFIFPAAGVSGNVNSAGTVATPSGPTTFFCHPQEGMAAGLFLASSTDPTSFALAAAAQAQAQAAAAAVAVVQQQQQQQSNVNAVNAQNNSSIAATQLQLVTGYSQVAADAQQTVAQQQLQHQQLLLQQQQHQQRLAAVAAVAGVSQTSSIANPHSGVLMSSNTTGTIINAASAATAGGGSGTPATSVIVNSVQEEQLNRVQQSAHFLIGQQETTGSNRTVNNYQLAAFTNAAAAALYQQQQHPGFMLAAAGNTGVTNTNAAIVSRGTTATVAAMALHHQQQQQQYQQQAGLMAAAAYHHQQQVAQHQALQQQQQQQ</sequence>
<dbReference type="Proteomes" id="UP000277204">
    <property type="component" value="Unassembled WGS sequence"/>
</dbReference>
<keyword evidence="4" id="KW-0863">Zinc-finger</keyword>
<dbReference type="STRING" id="48269.A0A183LJK8"/>
<feature type="compositionally biased region" description="Polar residues" evidence="7">
    <location>
        <begin position="597"/>
        <end position="611"/>
    </location>
</feature>
<name>A0A183LJK8_9TREM</name>
<evidence type="ECO:0000256" key="3">
    <source>
        <dbReference type="ARBA" id="ARBA00022737"/>
    </source>
</evidence>
<feature type="compositionally biased region" description="Polar residues" evidence="7">
    <location>
        <begin position="942"/>
        <end position="953"/>
    </location>
</feature>
<dbReference type="Pfam" id="PF00096">
    <property type="entry name" value="zf-C2H2"/>
    <property type="match status" value="3"/>
</dbReference>
<keyword evidence="5" id="KW-0862">Zinc</keyword>
<feature type="compositionally biased region" description="Polar residues" evidence="7">
    <location>
        <begin position="156"/>
        <end position="168"/>
    </location>
</feature>
<dbReference type="PANTHER" id="PTHR16515:SF49">
    <property type="entry name" value="GASTRULA ZINC FINGER PROTEIN XLCGF49.1-LIKE-RELATED"/>
    <property type="match status" value="1"/>
</dbReference>
<evidence type="ECO:0000256" key="7">
    <source>
        <dbReference type="SAM" id="MobiDB-lite"/>
    </source>
</evidence>
<evidence type="ECO:0000256" key="4">
    <source>
        <dbReference type="ARBA" id="ARBA00022771"/>
    </source>
</evidence>
<feature type="region of interest" description="Disordered" evidence="7">
    <location>
        <begin position="638"/>
        <end position="660"/>
    </location>
</feature>
<dbReference type="InterPro" id="IPR050331">
    <property type="entry name" value="Zinc_finger"/>
</dbReference>
<dbReference type="SMART" id="SM00355">
    <property type="entry name" value="ZnF_C2H2"/>
    <property type="match status" value="4"/>
</dbReference>
<evidence type="ECO:0000256" key="5">
    <source>
        <dbReference type="ARBA" id="ARBA00022833"/>
    </source>
</evidence>
<accession>A0A183LJK8</accession>
<proteinExistence type="predicted"/>
<feature type="compositionally biased region" description="Low complexity" evidence="7">
    <location>
        <begin position="142"/>
        <end position="155"/>
    </location>
</feature>
<dbReference type="PANTHER" id="PTHR16515">
    <property type="entry name" value="PR DOMAIN ZINC FINGER PROTEIN"/>
    <property type="match status" value="1"/>
</dbReference>
<feature type="region of interest" description="Disordered" evidence="7">
    <location>
        <begin position="587"/>
        <end position="621"/>
    </location>
</feature>
<gene>
    <name evidence="8" type="ORF">SMRZ_LOCUS3983</name>
</gene>
<dbReference type="GO" id="GO:0008270">
    <property type="term" value="F:zinc ion binding"/>
    <property type="evidence" value="ECO:0007669"/>
    <property type="project" value="UniProtKB-KW"/>
</dbReference>
<keyword evidence="9" id="KW-1185">Reference proteome</keyword>
<dbReference type="GO" id="GO:0005634">
    <property type="term" value="C:nucleus"/>
    <property type="evidence" value="ECO:0007669"/>
    <property type="project" value="UniProtKB-SubCell"/>
</dbReference>
<comment type="subcellular location">
    <subcellularLocation>
        <location evidence="1">Nucleus</location>
    </subcellularLocation>
</comment>
<dbReference type="InterPro" id="IPR013087">
    <property type="entry name" value="Znf_C2H2_type"/>
</dbReference>